<dbReference type="EMBL" id="CM042029">
    <property type="protein sequence ID" value="KAI3795140.1"/>
    <property type="molecule type" value="Genomic_DNA"/>
</dbReference>
<dbReference type="Proteomes" id="UP001056120">
    <property type="component" value="Linkage Group LG12"/>
</dbReference>
<proteinExistence type="predicted"/>
<protein>
    <submittedName>
        <fullName evidence="1">Uncharacterized protein</fullName>
    </submittedName>
</protein>
<organism evidence="1 2">
    <name type="scientific">Smallanthus sonchifolius</name>
    <dbReference type="NCBI Taxonomy" id="185202"/>
    <lineage>
        <taxon>Eukaryota</taxon>
        <taxon>Viridiplantae</taxon>
        <taxon>Streptophyta</taxon>
        <taxon>Embryophyta</taxon>
        <taxon>Tracheophyta</taxon>
        <taxon>Spermatophyta</taxon>
        <taxon>Magnoliopsida</taxon>
        <taxon>eudicotyledons</taxon>
        <taxon>Gunneridae</taxon>
        <taxon>Pentapetalae</taxon>
        <taxon>asterids</taxon>
        <taxon>campanulids</taxon>
        <taxon>Asterales</taxon>
        <taxon>Asteraceae</taxon>
        <taxon>Asteroideae</taxon>
        <taxon>Heliantheae alliance</taxon>
        <taxon>Millerieae</taxon>
        <taxon>Smallanthus</taxon>
    </lineage>
</organism>
<accession>A0ACB9HJ51</accession>
<reference evidence="1 2" key="2">
    <citation type="journal article" date="2022" name="Mol. Ecol. Resour.">
        <title>The genomes of chicory, endive, great burdock and yacon provide insights into Asteraceae paleo-polyploidization history and plant inulin production.</title>
        <authorList>
            <person name="Fan W."/>
            <person name="Wang S."/>
            <person name="Wang H."/>
            <person name="Wang A."/>
            <person name="Jiang F."/>
            <person name="Liu H."/>
            <person name="Zhao H."/>
            <person name="Xu D."/>
            <person name="Zhang Y."/>
        </authorList>
    </citation>
    <scope>NUCLEOTIDE SEQUENCE [LARGE SCALE GENOMIC DNA]</scope>
    <source>
        <strain evidence="2">cv. Yunnan</strain>
        <tissue evidence="1">Leaves</tissue>
    </source>
</reference>
<sequence length="209" mass="22261">MAGVQNLIVLAEYGSPETTSDDGGGEPSRHQPSTHSLPTSHCCNSDISAGNEGLGIGGGLAASGGARLQRWWLCSVTTKDDGDGIFGCSDEFLRHKLDFRPISLYRRLRLGAYFRQQATTAVASPAAINHPRAPSLLLTDATLTLRPETKVLASTAASRPVVAHGSNDGGCARRPRKTTVMVFFAAQTSFSDRNQISSQYHSTDDSVRG</sequence>
<gene>
    <name evidence="1" type="ORF">L1987_37788</name>
</gene>
<name>A0ACB9HJ51_9ASTR</name>
<comment type="caution">
    <text evidence="1">The sequence shown here is derived from an EMBL/GenBank/DDBJ whole genome shotgun (WGS) entry which is preliminary data.</text>
</comment>
<evidence type="ECO:0000313" key="1">
    <source>
        <dbReference type="EMBL" id="KAI3795140.1"/>
    </source>
</evidence>
<keyword evidence="2" id="KW-1185">Reference proteome</keyword>
<reference evidence="2" key="1">
    <citation type="journal article" date="2022" name="Mol. Ecol. Resour.">
        <title>The genomes of chicory, endive, great burdock and yacon provide insights into Asteraceae palaeo-polyploidization history and plant inulin production.</title>
        <authorList>
            <person name="Fan W."/>
            <person name="Wang S."/>
            <person name="Wang H."/>
            <person name="Wang A."/>
            <person name="Jiang F."/>
            <person name="Liu H."/>
            <person name="Zhao H."/>
            <person name="Xu D."/>
            <person name="Zhang Y."/>
        </authorList>
    </citation>
    <scope>NUCLEOTIDE SEQUENCE [LARGE SCALE GENOMIC DNA]</scope>
    <source>
        <strain evidence="2">cv. Yunnan</strain>
    </source>
</reference>
<evidence type="ECO:0000313" key="2">
    <source>
        <dbReference type="Proteomes" id="UP001056120"/>
    </source>
</evidence>